<evidence type="ECO:0000256" key="2">
    <source>
        <dbReference type="ARBA" id="ARBA00022737"/>
    </source>
</evidence>
<comment type="caution">
    <text evidence="7">The sequence shown here is derived from an EMBL/GenBank/DDBJ whole genome shotgun (WGS) entry which is preliminary data.</text>
</comment>
<dbReference type="PROSITE" id="PS00028">
    <property type="entry name" value="ZINC_FINGER_C2H2_1"/>
    <property type="match status" value="4"/>
</dbReference>
<dbReference type="Gene3D" id="3.30.160.60">
    <property type="entry name" value="Classic Zinc Finger"/>
    <property type="match status" value="1"/>
</dbReference>
<evidence type="ECO:0000313" key="8">
    <source>
        <dbReference type="Proteomes" id="UP000499080"/>
    </source>
</evidence>
<evidence type="ECO:0000256" key="4">
    <source>
        <dbReference type="ARBA" id="ARBA00022833"/>
    </source>
</evidence>
<reference evidence="7 8" key="1">
    <citation type="journal article" date="2019" name="Sci. Rep.">
        <title>Orb-weaving spider Araneus ventricosus genome elucidates the spidroin gene catalogue.</title>
        <authorList>
            <person name="Kono N."/>
            <person name="Nakamura H."/>
            <person name="Ohtoshi R."/>
            <person name="Moran D.A.P."/>
            <person name="Shinohara A."/>
            <person name="Yoshida Y."/>
            <person name="Fujiwara M."/>
            <person name="Mori M."/>
            <person name="Tomita M."/>
            <person name="Arakawa K."/>
        </authorList>
    </citation>
    <scope>NUCLEOTIDE SEQUENCE [LARGE SCALE GENOMIC DNA]</scope>
</reference>
<dbReference type="PROSITE" id="PS50157">
    <property type="entry name" value="ZINC_FINGER_C2H2_2"/>
    <property type="match status" value="1"/>
</dbReference>
<proteinExistence type="predicted"/>
<sequence>MRNRAYSEIVSVSVGFRDPMQKGKRFGSRRHRPPWSPTREGNYRLWETPASASTLMLAGTYTSACSQDQRIDQQTQVVFQLSPSQPNFEQSLAIIVDNLVISIVKSAFSEISTNESANTDSHSSEDRRLIEFVVPCEDMEYDIADSLDNEIAESVNIICNVNSHENPENYVNGMVENIIENIPTCAIDENLQLLPVPIDNVHVNVNIVNLEPILSTNANSLPSGIEVIDPSTKIPPFEFDGPTIDTDLPEPSVPNFSLEIDFKNDQLKPVNSDIHVESHVDLDLNSSQESSGIPDPDEIQIVQFVTTNKSSLTIKSLLPHEAIRHPTVIEVYSCEYCERKFTSEAATHAHIFDIHLETRETVFQVQESITFLRNYPAPACVSCKTGFLTLNLLSKHCQRLHNGDFNNFACSICNFDFPALNDFFTHRCTNEMPVWKPFKCDVCDECFELFELRASHDCDGPPIFERDLCPDEVQSVLLLPSLDNILDLTLPPIVEDFDILSCIYCSEKFQDEEQLAQHIIQLHLSFDINPYNRKFTPKRKSFSSCKMCGLIFASSAARISHSCPHLSTQNQNSSQTIISESLPS</sequence>
<feature type="non-terminal residue" evidence="7">
    <location>
        <position position="584"/>
    </location>
</feature>
<dbReference type="EMBL" id="BGPR01220380">
    <property type="protein sequence ID" value="GBN61156.1"/>
    <property type="molecule type" value="Genomic_DNA"/>
</dbReference>
<dbReference type="SMART" id="SM00355">
    <property type="entry name" value="ZnF_C2H2"/>
    <property type="match status" value="5"/>
</dbReference>
<feature type="domain" description="C2H2-type" evidence="6">
    <location>
        <begin position="332"/>
        <end position="360"/>
    </location>
</feature>
<dbReference type="PANTHER" id="PTHR24379">
    <property type="entry name" value="KRAB AND ZINC FINGER DOMAIN-CONTAINING"/>
    <property type="match status" value="1"/>
</dbReference>
<evidence type="ECO:0000259" key="6">
    <source>
        <dbReference type="PROSITE" id="PS50157"/>
    </source>
</evidence>
<name>A0A4Y2QFH0_ARAVE</name>
<keyword evidence="8" id="KW-1185">Reference proteome</keyword>
<organism evidence="7 8">
    <name type="scientific">Araneus ventricosus</name>
    <name type="common">Orbweaver spider</name>
    <name type="synonym">Epeira ventricosa</name>
    <dbReference type="NCBI Taxonomy" id="182803"/>
    <lineage>
        <taxon>Eukaryota</taxon>
        <taxon>Metazoa</taxon>
        <taxon>Ecdysozoa</taxon>
        <taxon>Arthropoda</taxon>
        <taxon>Chelicerata</taxon>
        <taxon>Arachnida</taxon>
        <taxon>Araneae</taxon>
        <taxon>Araneomorphae</taxon>
        <taxon>Entelegynae</taxon>
        <taxon>Araneoidea</taxon>
        <taxon>Araneidae</taxon>
        <taxon>Araneus</taxon>
    </lineage>
</organism>
<evidence type="ECO:0000256" key="3">
    <source>
        <dbReference type="ARBA" id="ARBA00022771"/>
    </source>
</evidence>
<gene>
    <name evidence="7" type="ORF">AVEN_257296_1</name>
</gene>
<evidence type="ECO:0000313" key="7">
    <source>
        <dbReference type="EMBL" id="GBN61156.1"/>
    </source>
</evidence>
<evidence type="ECO:0000256" key="1">
    <source>
        <dbReference type="ARBA" id="ARBA00022723"/>
    </source>
</evidence>
<dbReference type="AlphaFoldDB" id="A0A4Y2QFH0"/>
<dbReference type="InterPro" id="IPR013087">
    <property type="entry name" value="Znf_C2H2_type"/>
</dbReference>
<accession>A0A4Y2QFH0</accession>
<keyword evidence="4" id="KW-0862">Zinc</keyword>
<protein>
    <recommendedName>
        <fullName evidence="6">C2H2-type domain-containing protein</fullName>
    </recommendedName>
</protein>
<keyword evidence="2" id="KW-0677">Repeat</keyword>
<dbReference type="GO" id="GO:0008270">
    <property type="term" value="F:zinc ion binding"/>
    <property type="evidence" value="ECO:0007669"/>
    <property type="project" value="UniProtKB-KW"/>
</dbReference>
<keyword evidence="3 5" id="KW-0863">Zinc-finger</keyword>
<evidence type="ECO:0000256" key="5">
    <source>
        <dbReference type="PROSITE-ProRule" id="PRU00042"/>
    </source>
</evidence>
<keyword evidence="1" id="KW-0479">Metal-binding</keyword>
<dbReference type="Proteomes" id="UP000499080">
    <property type="component" value="Unassembled WGS sequence"/>
</dbReference>
<dbReference type="OrthoDB" id="3069995at2759"/>
<dbReference type="PANTHER" id="PTHR24379:SF121">
    <property type="entry name" value="C2H2-TYPE DOMAIN-CONTAINING PROTEIN"/>
    <property type="match status" value="1"/>
</dbReference>